<dbReference type="Proteomes" id="UP000320055">
    <property type="component" value="Unassembled WGS sequence"/>
</dbReference>
<reference evidence="1 2" key="1">
    <citation type="submission" date="2019-01" db="EMBL/GenBank/DDBJ databases">
        <authorList>
            <person name="Brito A."/>
        </authorList>
    </citation>
    <scope>NUCLEOTIDE SEQUENCE [LARGE SCALE GENOMIC DNA]</scope>
    <source>
        <strain evidence="1">1</strain>
    </source>
</reference>
<keyword evidence="2" id="KW-1185">Reference proteome</keyword>
<organism evidence="1 2">
    <name type="scientific">Hyella patelloides LEGE 07179</name>
    <dbReference type="NCBI Taxonomy" id="945734"/>
    <lineage>
        <taxon>Bacteria</taxon>
        <taxon>Bacillati</taxon>
        <taxon>Cyanobacteriota</taxon>
        <taxon>Cyanophyceae</taxon>
        <taxon>Pleurocapsales</taxon>
        <taxon>Hyellaceae</taxon>
        <taxon>Hyella</taxon>
    </lineage>
</organism>
<accession>A0A563VK40</accession>
<name>A0A563VK40_9CYAN</name>
<sequence length="69" mass="8107">MSYANWKSSLLKIPVLKNLIERSLVESTAKIVEQDTSAVESLYPRQKPKIKLPKEDIMAYVEKLYHEWK</sequence>
<dbReference type="EMBL" id="CAACVJ010000019">
    <property type="protein sequence ID" value="VEP11713.1"/>
    <property type="molecule type" value="Genomic_DNA"/>
</dbReference>
<proteinExistence type="predicted"/>
<evidence type="ECO:0000313" key="2">
    <source>
        <dbReference type="Proteomes" id="UP000320055"/>
    </source>
</evidence>
<dbReference type="AlphaFoldDB" id="A0A563VK40"/>
<dbReference type="RefSeq" id="WP_186376001.1">
    <property type="nucleotide sequence ID" value="NZ_LR213869.1"/>
</dbReference>
<protein>
    <submittedName>
        <fullName evidence="1">Rieske (2Fe-2S) domain-containing protein</fullName>
    </submittedName>
</protein>
<gene>
    <name evidence="1" type="ORF">H1P_1150023</name>
</gene>
<evidence type="ECO:0000313" key="1">
    <source>
        <dbReference type="EMBL" id="VEP11713.1"/>
    </source>
</evidence>